<dbReference type="PANTHER" id="PTHR12827">
    <property type="entry name" value="MEIOTIC CHECKPOINT REGULATOR TSG24 FAMILY MEMBER"/>
    <property type="match status" value="1"/>
</dbReference>
<keyword evidence="1" id="KW-0132">Cell division</keyword>
<dbReference type="PANTHER" id="PTHR12827:SF3">
    <property type="entry name" value="ANAPHASE-PROMOTING COMPLEX SUBUNIT 1"/>
    <property type="match status" value="1"/>
</dbReference>
<name>A0A6A4WLJ7_AMPAM</name>
<evidence type="ECO:0000259" key="5">
    <source>
        <dbReference type="Pfam" id="PF12859"/>
    </source>
</evidence>
<feature type="region of interest" description="Disordered" evidence="4">
    <location>
        <begin position="234"/>
        <end position="264"/>
    </location>
</feature>
<dbReference type="OrthoDB" id="26401at2759"/>
<dbReference type="EMBL" id="VIIS01000618">
    <property type="protein sequence ID" value="KAF0307003.1"/>
    <property type="molecule type" value="Genomic_DNA"/>
</dbReference>
<dbReference type="InterPro" id="IPR024990">
    <property type="entry name" value="Apc1"/>
</dbReference>
<dbReference type="GO" id="GO:0070979">
    <property type="term" value="P:protein K11-linked ubiquitination"/>
    <property type="evidence" value="ECO:0007669"/>
    <property type="project" value="TreeGrafter"/>
</dbReference>
<dbReference type="InterPro" id="IPR049255">
    <property type="entry name" value="Apc1_N"/>
</dbReference>
<protein>
    <submittedName>
        <fullName evidence="6">Anaphase-promoting complex subunit 1</fullName>
    </submittedName>
</protein>
<keyword evidence="3" id="KW-0131">Cell cycle</keyword>
<organism evidence="6 7">
    <name type="scientific">Amphibalanus amphitrite</name>
    <name type="common">Striped barnacle</name>
    <name type="synonym">Balanus amphitrite</name>
    <dbReference type="NCBI Taxonomy" id="1232801"/>
    <lineage>
        <taxon>Eukaryota</taxon>
        <taxon>Metazoa</taxon>
        <taxon>Ecdysozoa</taxon>
        <taxon>Arthropoda</taxon>
        <taxon>Crustacea</taxon>
        <taxon>Multicrustacea</taxon>
        <taxon>Cirripedia</taxon>
        <taxon>Thoracica</taxon>
        <taxon>Thoracicalcarea</taxon>
        <taxon>Balanomorpha</taxon>
        <taxon>Balanoidea</taxon>
        <taxon>Balanidae</taxon>
        <taxon>Amphibalaninae</taxon>
        <taxon>Amphibalanus</taxon>
    </lineage>
</organism>
<gene>
    <name evidence="6" type="primary">Anapc1_0</name>
    <name evidence="6" type="ORF">FJT64_021611</name>
</gene>
<dbReference type="GO" id="GO:0005680">
    <property type="term" value="C:anaphase-promoting complex"/>
    <property type="evidence" value="ECO:0007669"/>
    <property type="project" value="InterPro"/>
</dbReference>
<keyword evidence="2" id="KW-0498">Mitosis</keyword>
<dbReference type="GO" id="GO:0060090">
    <property type="term" value="F:molecular adaptor activity"/>
    <property type="evidence" value="ECO:0007669"/>
    <property type="project" value="TreeGrafter"/>
</dbReference>
<evidence type="ECO:0000256" key="1">
    <source>
        <dbReference type="ARBA" id="ARBA00022618"/>
    </source>
</evidence>
<reference evidence="6 7" key="1">
    <citation type="submission" date="2019-07" db="EMBL/GenBank/DDBJ databases">
        <title>Draft genome assembly of a fouling barnacle, Amphibalanus amphitrite (Darwin, 1854): The first reference genome for Thecostraca.</title>
        <authorList>
            <person name="Kim W."/>
        </authorList>
    </citation>
    <scope>NUCLEOTIDE SEQUENCE [LARGE SCALE GENOMIC DNA]</scope>
    <source>
        <strain evidence="6">SNU_AA5</strain>
        <tissue evidence="6">Soma without cirri and trophi</tissue>
    </source>
</reference>
<keyword evidence="7" id="KW-1185">Reference proteome</keyword>
<evidence type="ECO:0000256" key="2">
    <source>
        <dbReference type="ARBA" id="ARBA00022776"/>
    </source>
</evidence>
<feature type="domain" description="Anaphase-promoting complex subunit 1 N-terminal" evidence="5">
    <location>
        <begin position="26"/>
        <end position="148"/>
    </location>
</feature>
<evidence type="ECO:0000313" key="6">
    <source>
        <dbReference type="EMBL" id="KAF0307003.1"/>
    </source>
</evidence>
<dbReference type="Pfam" id="PF12859">
    <property type="entry name" value="ANAPC1"/>
    <property type="match status" value="1"/>
</dbReference>
<dbReference type="AlphaFoldDB" id="A0A6A4WLJ7"/>
<dbReference type="Proteomes" id="UP000440578">
    <property type="component" value="Unassembled WGS sequence"/>
</dbReference>
<dbReference type="GO" id="GO:0051301">
    <property type="term" value="P:cell division"/>
    <property type="evidence" value="ECO:0007669"/>
    <property type="project" value="UniProtKB-KW"/>
</dbReference>
<evidence type="ECO:0000313" key="7">
    <source>
        <dbReference type="Proteomes" id="UP000440578"/>
    </source>
</evidence>
<comment type="caution">
    <text evidence="6">The sequence shown here is derived from an EMBL/GenBank/DDBJ whole genome shotgun (WGS) entry which is preliminary data.</text>
</comment>
<sequence>MFADHVTYTFDSTNPYMKKSRGAGRWRLYLYPEDGEDAAEEELYTEDNVLICSRGQGAHRAFTLDAPVSNALRCEYTSSAAAHVLSEHPPQATDASQRIAALSCVSAAAVHSWTDDGEHFITPLPFQVRRLWAMNEGLLVERHVTEDDKLPTLFSLLHPLDDIAPLITRIGACEPSLATGSQVSVALVCRRPPLCVTYDQQTGTHTVWRVRRTEPAEWWAPDAGELTMAATPRSLSHCSVGPSPAHGSQLRSEGGTPLPRSRNNSRLNASAALHSLSAGPGPHSRSQSPSVLALSANTASYLRLHVTPSPQRPSASTTAGSVLDETILEQGEPLRPEICLQHVWRDSLATSEPARGGFLTTDLSGVSYVVLLLPSRGQARLIRLDTAADGALTVRGQGTTLQARDAVAVPSTSTMLVVDQCSSLLLYSGLFRLCKVHVPGIPPPSLSLSLTLPPSLPGSPFCPPRSVV</sequence>
<accession>A0A6A4WLJ7</accession>
<proteinExistence type="predicted"/>
<dbReference type="GO" id="GO:0031145">
    <property type="term" value="P:anaphase-promoting complex-dependent catabolic process"/>
    <property type="evidence" value="ECO:0007669"/>
    <property type="project" value="TreeGrafter"/>
</dbReference>
<dbReference type="GO" id="GO:0007091">
    <property type="term" value="P:metaphase/anaphase transition of mitotic cell cycle"/>
    <property type="evidence" value="ECO:0007669"/>
    <property type="project" value="TreeGrafter"/>
</dbReference>
<evidence type="ECO:0000256" key="3">
    <source>
        <dbReference type="ARBA" id="ARBA00023306"/>
    </source>
</evidence>
<evidence type="ECO:0000256" key="4">
    <source>
        <dbReference type="SAM" id="MobiDB-lite"/>
    </source>
</evidence>